<dbReference type="Gene3D" id="3.20.20.80">
    <property type="entry name" value="Glycosidases"/>
    <property type="match status" value="1"/>
</dbReference>
<evidence type="ECO:0000313" key="6">
    <source>
        <dbReference type="EMBL" id="RCW16065.1"/>
    </source>
</evidence>
<dbReference type="InterPro" id="IPR036156">
    <property type="entry name" value="Beta-gal/glucu_dom_sf"/>
</dbReference>
<dbReference type="PANTHER" id="PTHR42732:SF1">
    <property type="entry name" value="BETA-MANNOSIDASE"/>
    <property type="match status" value="1"/>
</dbReference>
<dbReference type="Gene3D" id="2.60.120.260">
    <property type="entry name" value="Galactose-binding domain-like"/>
    <property type="match status" value="1"/>
</dbReference>
<dbReference type="InterPro" id="IPR013783">
    <property type="entry name" value="Ig-like_fold"/>
</dbReference>
<feature type="domain" description="Glycoside hydrolase family 2 immunoglobulin-like beta-sandwich" evidence="4">
    <location>
        <begin position="125"/>
        <end position="221"/>
    </location>
</feature>
<dbReference type="GO" id="GO:0004553">
    <property type="term" value="F:hydrolase activity, hydrolyzing O-glycosyl compounds"/>
    <property type="evidence" value="ECO:0007669"/>
    <property type="project" value="InterPro"/>
</dbReference>
<dbReference type="AlphaFoldDB" id="A0A368UC43"/>
<dbReference type="SUPFAM" id="SSF51445">
    <property type="entry name" value="(Trans)glycosidases"/>
    <property type="match status" value="1"/>
</dbReference>
<dbReference type="InterPro" id="IPR008979">
    <property type="entry name" value="Galactose-bd-like_sf"/>
</dbReference>
<evidence type="ECO:0000259" key="5">
    <source>
        <dbReference type="Pfam" id="PF02837"/>
    </source>
</evidence>
<dbReference type="InterPro" id="IPR017853">
    <property type="entry name" value="GH"/>
</dbReference>
<comment type="similarity">
    <text evidence="1">Belongs to the glycosyl hydrolase 2 family.</text>
</comment>
<evidence type="ECO:0000256" key="3">
    <source>
        <dbReference type="ARBA" id="ARBA00023295"/>
    </source>
</evidence>
<dbReference type="PANTHER" id="PTHR42732">
    <property type="entry name" value="BETA-GALACTOSIDASE"/>
    <property type="match status" value="1"/>
</dbReference>
<evidence type="ECO:0000259" key="4">
    <source>
        <dbReference type="Pfam" id="PF00703"/>
    </source>
</evidence>
<dbReference type="InterPro" id="IPR051913">
    <property type="entry name" value="GH2_Domain-Containing"/>
</dbReference>
<feature type="domain" description="Glycosyl hydrolases family 2 sugar binding" evidence="5">
    <location>
        <begin position="19"/>
        <end position="116"/>
    </location>
</feature>
<gene>
    <name evidence="6" type="ORF">CAC02_10645</name>
</gene>
<proteinExistence type="inferred from homology"/>
<comment type="caution">
    <text evidence="6">The sequence shown here is derived from an EMBL/GenBank/DDBJ whole genome shotgun (WGS) entry which is preliminary data.</text>
</comment>
<evidence type="ECO:0000256" key="2">
    <source>
        <dbReference type="ARBA" id="ARBA00022801"/>
    </source>
</evidence>
<dbReference type="Gene3D" id="2.60.40.10">
    <property type="entry name" value="Immunoglobulins"/>
    <property type="match status" value="1"/>
</dbReference>
<sequence>MLLPYEDNPANVMVGSKADGIAYYRKRFKIDDDIKQANRMILQFDGVMRMADIWLNGSYLGHNNSGYTMFAFDVTEMLYYGDEGDNILLVKVDTTSGSEGWWYEGAGIYKEVSLKIIPNLHLNEEDFYVYTKSFEDGNAQLGVEVSVTNDGDDTVLISPKINIAGTVIKLSEKMVAPLTTEIFTKEVVFDNPTLWSPENPYLYKATAVLENDKIVKNFGIRTFDYDEKGFFLNGEPYELHGVCEHQDFTGVGVALNKDIIHYKIPNCQINLDILGNSEKLDMVFDNVTIS</sequence>
<accession>A0A368UC43</accession>
<keyword evidence="2" id="KW-0378">Hydrolase</keyword>
<dbReference type="SUPFAM" id="SSF49303">
    <property type="entry name" value="beta-Galactosidase/glucuronidase domain"/>
    <property type="match status" value="1"/>
</dbReference>
<evidence type="ECO:0000313" key="7">
    <source>
        <dbReference type="Proteomes" id="UP000253215"/>
    </source>
</evidence>
<dbReference type="EMBL" id="NETH01000088">
    <property type="protein sequence ID" value="RCW16065.1"/>
    <property type="molecule type" value="Genomic_DNA"/>
</dbReference>
<dbReference type="InterPro" id="IPR006104">
    <property type="entry name" value="Glyco_hydro_2_N"/>
</dbReference>
<dbReference type="Pfam" id="PF02837">
    <property type="entry name" value="Glyco_hydro_2_N"/>
    <property type="match status" value="1"/>
</dbReference>
<evidence type="ECO:0000256" key="1">
    <source>
        <dbReference type="ARBA" id="ARBA00007401"/>
    </source>
</evidence>
<name>A0A368UC43_9STRE</name>
<keyword evidence="3" id="KW-0326">Glycosidase</keyword>
<protein>
    <submittedName>
        <fullName evidence="6">Uncharacterized protein</fullName>
    </submittedName>
</protein>
<dbReference type="Pfam" id="PF00703">
    <property type="entry name" value="Glyco_hydro_2"/>
    <property type="match status" value="1"/>
</dbReference>
<reference evidence="6 7" key="1">
    <citation type="journal article" date="2018" name="Sci. Rep.">
        <title>Network-guided genomic and metagenomic analysis of the faecal microbiota of the critically endangered kakapo.</title>
        <authorList>
            <person name="Waite D.W."/>
            <person name="Dsouza M."/>
            <person name="Sekiguchi Y."/>
            <person name="Hugenholtz P."/>
            <person name="Taylor M.W."/>
        </authorList>
    </citation>
    <scope>NUCLEOTIDE SEQUENCE [LARGE SCALE GENOMIC DNA]</scope>
    <source>
        <strain evidence="6 7">BI02</strain>
    </source>
</reference>
<dbReference type="Proteomes" id="UP000253215">
    <property type="component" value="Unassembled WGS sequence"/>
</dbReference>
<dbReference type="SUPFAM" id="SSF49785">
    <property type="entry name" value="Galactose-binding domain-like"/>
    <property type="match status" value="1"/>
</dbReference>
<dbReference type="InterPro" id="IPR006102">
    <property type="entry name" value="Ig-like_GH2"/>
</dbReference>
<dbReference type="GO" id="GO:0005975">
    <property type="term" value="P:carbohydrate metabolic process"/>
    <property type="evidence" value="ECO:0007669"/>
    <property type="project" value="InterPro"/>
</dbReference>
<organism evidence="6 7">
    <name type="scientific">Streptococcus gallolyticus</name>
    <dbReference type="NCBI Taxonomy" id="315405"/>
    <lineage>
        <taxon>Bacteria</taxon>
        <taxon>Bacillati</taxon>
        <taxon>Bacillota</taxon>
        <taxon>Bacilli</taxon>
        <taxon>Lactobacillales</taxon>
        <taxon>Streptococcaceae</taxon>
        <taxon>Streptococcus</taxon>
    </lineage>
</organism>